<evidence type="ECO:0000256" key="1">
    <source>
        <dbReference type="ARBA" id="ARBA00004613"/>
    </source>
</evidence>
<dbReference type="PANTHER" id="PTHR37467">
    <property type="entry name" value="EXPORTED CALCIUM-BINDING GLYCOPROTEIN-RELATED"/>
    <property type="match status" value="1"/>
</dbReference>
<feature type="signal peptide" evidence="6">
    <location>
        <begin position="1"/>
        <end position="21"/>
    </location>
</feature>
<dbReference type="Pfam" id="PF01764">
    <property type="entry name" value="Lipase_3"/>
    <property type="match status" value="1"/>
</dbReference>
<reference evidence="8 9" key="1">
    <citation type="submission" date="2016-10" db="EMBL/GenBank/DDBJ databases">
        <authorList>
            <person name="de Groot N.N."/>
        </authorList>
    </citation>
    <scope>NUCLEOTIDE SEQUENCE [LARGE SCALE GENOMIC DNA]</scope>
    <source>
        <strain evidence="8 9">DSM 1801</strain>
    </source>
</reference>
<organism evidence="8 9">
    <name type="scientific">[Clostridium] polysaccharolyticum</name>
    <dbReference type="NCBI Taxonomy" id="29364"/>
    <lineage>
        <taxon>Bacteria</taxon>
        <taxon>Bacillati</taxon>
        <taxon>Bacillota</taxon>
        <taxon>Clostridia</taxon>
        <taxon>Lachnospirales</taxon>
        <taxon>Lachnospiraceae</taxon>
    </lineage>
</organism>
<evidence type="ECO:0000256" key="4">
    <source>
        <dbReference type="ARBA" id="ARBA00022837"/>
    </source>
</evidence>
<dbReference type="GO" id="GO:0006629">
    <property type="term" value="P:lipid metabolic process"/>
    <property type="evidence" value="ECO:0007669"/>
    <property type="project" value="InterPro"/>
</dbReference>
<dbReference type="GO" id="GO:0005509">
    <property type="term" value="F:calcium ion binding"/>
    <property type="evidence" value="ECO:0007669"/>
    <property type="project" value="InterPro"/>
</dbReference>
<evidence type="ECO:0000256" key="3">
    <source>
        <dbReference type="ARBA" id="ARBA00022729"/>
    </source>
</evidence>
<dbReference type="InterPro" id="IPR028974">
    <property type="entry name" value="TSP_type-3_rpt"/>
</dbReference>
<dbReference type="EMBL" id="FOHN01000022">
    <property type="protein sequence ID" value="SET45417.1"/>
    <property type="molecule type" value="Genomic_DNA"/>
</dbReference>
<keyword evidence="2" id="KW-0964">Secreted</keyword>
<feature type="chain" id="PRO_5038358834" evidence="6">
    <location>
        <begin position="22"/>
        <end position="785"/>
    </location>
</feature>
<name>A0A1I0EJS3_9FIRM</name>
<feature type="domain" description="Fungal lipase-type" evidence="7">
    <location>
        <begin position="466"/>
        <end position="597"/>
    </location>
</feature>
<dbReference type="Proteomes" id="UP000199800">
    <property type="component" value="Unassembled WGS sequence"/>
</dbReference>
<evidence type="ECO:0000256" key="5">
    <source>
        <dbReference type="SAM" id="MobiDB-lite"/>
    </source>
</evidence>
<feature type="region of interest" description="Disordered" evidence="5">
    <location>
        <begin position="84"/>
        <end position="105"/>
    </location>
</feature>
<dbReference type="InterPro" id="IPR059100">
    <property type="entry name" value="TSP3_bac"/>
</dbReference>
<dbReference type="PROSITE" id="PS00018">
    <property type="entry name" value="EF_HAND_1"/>
    <property type="match status" value="1"/>
</dbReference>
<accession>A0A1I0EJS3</accession>
<sequence>MRKRFLRNTAILMALVLGVNSITPVSLKAEAASKLTEEQEAEKDTDKDGLQDYLEEFFGTDKALADTDGDGLSDLVEITKIKTDPLKEDSNSSGKSDGSEDADKDGLSNLLEIQMGTDPVKSDTDEDGLKDGLEVNVYLTSPKIEDSDGDGLLDGEEVELKLSPMKKYTRSLEKDSKRRFSQILQSENIEECLVSKENLAIPSLLGNLPGLIAKRVRIESATAVLDGLEDKVIGKPVEVVEDYDQPVDMKLSFYCPKSTRKQVKNYKIARFNDGVITYLDTTVSLKKVTAKITEGGTYFVVSAKDSTSKEVSLLSTKMAVKSAKKVQLLALSYDGSDSDYDGIADYADPKPNDNGFAGTVKNGGFDINSHVDYAMDYRAFFGAPSAFNSQLCKISSIYANMAYGFEYADETSNRTYDFTSLMNYQGLSDVRKVDLRSIYSDYDVSTFYIGHRTVTYQGITKDIISVSVKGTGSTIDEWTSNFDVGNTAQFSKYADWTDSTNHKGFDVVAVRIQRYIKDYVSNYCSSSNTKAYWVVGHSRGAAVANILGAKLTDAGSTVYTYTFATPNTTTKSAATTSRYTNIFNVVNKDDFVPYLPCTAWGFRRYGRTSIESIASKYEKEWEDLTDIFDYNPDTYGLEDTIDELASVTPNRNRAYAFTCKCHGDGSSNDITIKNRGMSEKSREGAIAKIPNNALPYCRITRYKGKAFWGWDFDNCQSPCYFMQLIAAMLSNEISIYRFVVELNIADHYEDAKTALISSGIGGLEHPHYTEGYYILAKHAAASNFS</sequence>
<dbReference type="SUPFAM" id="SSF53474">
    <property type="entry name" value="alpha/beta-Hydrolases"/>
    <property type="match status" value="1"/>
</dbReference>
<dbReference type="RefSeq" id="WP_092478537.1">
    <property type="nucleotide sequence ID" value="NZ_FOHN01000022.1"/>
</dbReference>
<proteinExistence type="predicted"/>
<dbReference type="SUPFAM" id="SSF103647">
    <property type="entry name" value="TSP type-3 repeat"/>
    <property type="match status" value="1"/>
</dbReference>
<evidence type="ECO:0000313" key="8">
    <source>
        <dbReference type="EMBL" id="SET45417.1"/>
    </source>
</evidence>
<gene>
    <name evidence="8" type="ORF">SAMN04487772_12217</name>
</gene>
<dbReference type="STRING" id="29364.SAMN04487772_12217"/>
<dbReference type="Pfam" id="PF18884">
    <property type="entry name" value="TSP3_bac"/>
    <property type="match status" value="4"/>
</dbReference>
<protein>
    <submittedName>
        <fullName evidence="8">Lipase (Class 3)</fullName>
    </submittedName>
</protein>
<keyword evidence="3 6" id="KW-0732">Signal</keyword>
<dbReference type="InterPro" id="IPR002921">
    <property type="entry name" value="Fungal_lipase-type"/>
</dbReference>
<evidence type="ECO:0000256" key="6">
    <source>
        <dbReference type="SAM" id="SignalP"/>
    </source>
</evidence>
<evidence type="ECO:0000313" key="9">
    <source>
        <dbReference type="Proteomes" id="UP000199800"/>
    </source>
</evidence>
<dbReference type="Gene3D" id="3.40.50.1820">
    <property type="entry name" value="alpha/beta hydrolase"/>
    <property type="match status" value="1"/>
</dbReference>
<keyword evidence="4" id="KW-0106">Calcium</keyword>
<dbReference type="InterPro" id="IPR029058">
    <property type="entry name" value="AB_hydrolase_fold"/>
</dbReference>
<dbReference type="OrthoDB" id="6372180at2"/>
<dbReference type="AlphaFoldDB" id="A0A1I0EJS3"/>
<evidence type="ECO:0000256" key="2">
    <source>
        <dbReference type="ARBA" id="ARBA00022525"/>
    </source>
</evidence>
<keyword evidence="9" id="KW-1185">Reference proteome</keyword>
<dbReference type="PANTHER" id="PTHR37467:SF1">
    <property type="entry name" value="EXPORTED CALCIUM-BINDING GLYCOPROTEIN"/>
    <property type="match status" value="1"/>
</dbReference>
<comment type="subcellular location">
    <subcellularLocation>
        <location evidence="1">Secreted</location>
    </subcellularLocation>
</comment>
<dbReference type="InterPro" id="IPR053180">
    <property type="entry name" value="Ca-binding_acidic-repeat"/>
</dbReference>
<evidence type="ECO:0000259" key="7">
    <source>
        <dbReference type="Pfam" id="PF01764"/>
    </source>
</evidence>
<dbReference type="Gene3D" id="4.10.1080.10">
    <property type="entry name" value="TSP type-3 repeat"/>
    <property type="match status" value="1"/>
</dbReference>
<dbReference type="InterPro" id="IPR018247">
    <property type="entry name" value="EF_Hand_1_Ca_BS"/>
</dbReference>